<evidence type="ECO:0000313" key="13">
    <source>
        <dbReference type="EMBL" id="PPS21461.1"/>
    </source>
</evidence>
<protein>
    <recommendedName>
        <fullName evidence="11">Molybdenum transport system permease</fullName>
    </recommendedName>
</protein>
<dbReference type="InterPro" id="IPR011867">
    <property type="entry name" value="ModB_ABC"/>
</dbReference>
<dbReference type="EMBL" id="JJMJ01000171">
    <property type="protein sequence ID" value="PPS21461.1"/>
    <property type="molecule type" value="Genomic_DNA"/>
</dbReference>
<feature type="transmembrane region" description="Helical" evidence="10">
    <location>
        <begin position="77"/>
        <end position="101"/>
    </location>
</feature>
<evidence type="ECO:0000256" key="8">
    <source>
        <dbReference type="ARBA" id="ARBA00022989"/>
    </source>
</evidence>
<dbReference type="InterPro" id="IPR000515">
    <property type="entry name" value="MetI-like"/>
</dbReference>
<gene>
    <name evidence="13" type="ORF">DJ52_10645</name>
</gene>
<keyword evidence="4 10" id="KW-0813">Transport</keyword>
<dbReference type="Gene3D" id="1.10.3720.10">
    <property type="entry name" value="MetI-like"/>
    <property type="match status" value="1"/>
</dbReference>
<evidence type="ECO:0000256" key="5">
    <source>
        <dbReference type="ARBA" id="ARBA00022475"/>
    </source>
</evidence>
<dbReference type="Proteomes" id="UP000238924">
    <property type="component" value="Unassembled WGS sequence"/>
</dbReference>
<keyword evidence="6 11" id="KW-0500">Molybdenum</keyword>
<comment type="caution">
    <text evidence="11">Lacks conserved residue(s) required for the propagation of feature annotation.</text>
</comment>
<name>A0ABX5B2G3_9SPIR</name>
<dbReference type="CDD" id="cd06261">
    <property type="entry name" value="TM_PBP2"/>
    <property type="match status" value="1"/>
</dbReference>
<evidence type="ECO:0000256" key="1">
    <source>
        <dbReference type="ARBA" id="ARBA00002949"/>
    </source>
</evidence>
<accession>A0ABX5B2G3</accession>
<dbReference type="PANTHER" id="PTHR30183">
    <property type="entry name" value="MOLYBDENUM TRANSPORT SYSTEM PERMEASE PROTEIN MODB"/>
    <property type="match status" value="1"/>
</dbReference>
<keyword evidence="14" id="KW-1185">Reference proteome</keyword>
<comment type="similarity">
    <text evidence="3 11">Belongs to the binding-protein-dependent transport system permease family. CysTW subfamily.</text>
</comment>
<sequence length="226" mass="25215">MQYTPLILSIKTAFYSTIITFFVGIYAAIIAVKIKKFSSLFDIIFTLPLVLPPTVVGFFLLLFFGRNSFIGALVEKLGFPFVFTLRGAVLASFIVSFPLMYRTSKGAFEQIDKNIINAARTLGKSENWIFWKLILPNSWHSILGGTILSFTRALGEFGATIMIAGNIPNKTQTMSLAVYTAVQAGDRELAFKWVMIIAAISFISIMFMNMIEPISNTFKKRLGGLY</sequence>
<feature type="transmembrane region" description="Helical" evidence="10">
    <location>
        <begin position="12"/>
        <end position="32"/>
    </location>
</feature>
<dbReference type="PROSITE" id="PS50928">
    <property type="entry name" value="ABC_TM1"/>
    <property type="match status" value="1"/>
</dbReference>
<dbReference type="InterPro" id="IPR035906">
    <property type="entry name" value="MetI-like_sf"/>
</dbReference>
<keyword evidence="9 10" id="KW-0472">Membrane</keyword>
<comment type="subcellular location">
    <subcellularLocation>
        <location evidence="2 10">Cell membrane</location>
        <topology evidence="2 10">Multi-pass membrane protein</topology>
    </subcellularLocation>
</comment>
<comment type="caution">
    <text evidence="13">The sequence shown here is derived from an EMBL/GenBank/DDBJ whole genome shotgun (WGS) entry which is preliminary data.</text>
</comment>
<evidence type="ECO:0000256" key="6">
    <source>
        <dbReference type="ARBA" id="ARBA00022505"/>
    </source>
</evidence>
<keyword evidence="8 10" id="KW-1133">Transmembrane helix</keyword>
<dbReference type="NCBIfam" id="TIGR02141">
    <property type="entry name" value="modB_ABC"/>
    <property type="match status" value="1"/>
</dbReference>
<keyword evidence="5 11" id="KW-1003">Cell membrane</keyword>
<dbReference type="PANTHER" id="PTHR30183:SF3">
    <property type="entry name" value="MOLYBDENUM TRANSPORT SYSTEM PERMEASE PROTEIN MODB"/>
    <property type="match status" value="1"/>
</dbReference>
<keyword evidence="7 10" id="KW-0812">Transmembrane</keyword>
<evidence type="ECO:0000256" key="2">
    <source>
        <dbReference type="ARBA" id="ARBA00004651"/>
    </source>
</evidence>
<dbReference type="RefSeq" id="WP_104618836.1">
    <property type="nucleotide sequence ID" value="NZ_JAWLPZ010000003.1"/>
</dbReference>
<evidence type="ECO:0000259" key="12">
    <source>
        <dbReference type="PROSITE" id="PS50928"/>
    </source>
</evidence>
<feature type="domain" description="ABC transmembrane type-1" evidence="12">
    <location>
        <begin position="6"/>
        <end position="212"/>
    </location>
</feature>
<evidence type="ECO:0000313" key="14">
    <source>
        <dbReference type="Proteomes" id="UP000238924"/>
    </source>
</evidence>
<evidence type="ECO:0000256" key="4">
    <source>
        <dbReference type="ARBA" id="ARBA00022448"/>
    </source>
</evidence>
<evidence type="ECO:0000256" key="9">
    <source>
        <dbReference type="ARBA" id="ARBA00023136"/>
    </source>
</evidence>
<feature type="transmembrane region" description="Helical" evidence="10">
    <location>
        <begin position="193"/>
        <end position="211"/>
    </location>
</feature>
<dbReference type="Pfam" id="PF00528">
    <property type="entry name" value="BPD_transp_1"/>
    <property type="match status" value="1"/>
</dbReference>
<comment type="function">
    <text evidence="1 11">Part of the binding-protein-dependent transport system for molybdenum; probably responsible for the translocation of the substrate across the membrane.</text>
</comment>
<evidence type="ECO:0000256" key="7">
    <source>
        <dbReference type="ARBA" id="ARBA00022692"/>
    </source>
</evidence>
<feature type="transmembrane region" description="Helical" evidence="10">
    <location>
        <begin position="44"/>
        <end position="65"/>
    </location>
</feature>
<proteinExistence type="inferred from homology"/>
<evidence type="ECO:0000256" key="10">
    <source>
        <dbReference type="RuleBase" id="RU363032"/>
    </source>
</evidence>
<dbReference type="SUPFAM" id="SSF161098">
    <property type="entry name" value="MetI-like"/>
    <property type="match status" value="1"/>
</dbReference>
<reference evidence="13 14" key="1">
    <citation type="submission" date="2014-04" db="EMBL/GenBank/DDBJ databases">
        <title>Whole genome sequence of 'Brachyspira hampsonii' D13-03603F2.</title>
        <authorList>
            <person name="Patterson A.H."/>
            <person name="Chaban B."/>
            <person name="Fernando C."/>
            <person name="Harding J.C."/>
            <person name="Hill J.E."/>
        </authorList>
    </citation>
    <scope>NUCLEOTIDE SEQUENCE [LARGE SCALE GENOMIC DNA]</scope>
    <source>
        <strain evidence="13 14">D13-03603F2</strain>
    </source>
</reference>
<evidence type="ECO:0000256" key="11">
    <source>
        <dbReference type="RuleBase" id="RU365097"/>
    </source>
</evidence>
<organism evidence="13 14">
    <name type="scientific">Brachyspira murdochii</name>
    <dbReference type="NCBI Taxonomy" id="84378"/>
    <lineage>
        <taxon>Bacteria</taxon>
        <taxon>Pseudomonadati</taxon>
        <taxon>Spirochaetota</taxon>
        <taxon>Spirochaetia</taxon>
        <taxon>Brachyspirales</taxon>
        <taxon>Brachyspiraceae</taxon>
        <taxon>Brachyspira</taxon>
    </lineage>
</organism>
<evidence type="ECO:0000256" key="3">
    <source>
        <dbReference type="ARBA" id="ARBA00007069"/>
    </source>
</evidence>